<name>A0A2H1V899_SPOFR</name>
<protein>
    <submittedName>
        <fullName evidence="1">SFRICE_000749</fullName>
    </submittedName>
</protein>
<sequence length="223" mass="25507">MDLVNKDIEKVDELSLDHMLSMPSLRCGKLGVPTALKYQSSNNVTFCVNLPTLGHPLSWFRLNSISFKPNKEQSNWVRKNTIHNANIVKAQHKEFLEILVRSREYSKRRRPHTLTLEDRQCMSVCGGAMLRNEWAGSIGVTPRLHRKPTCLKLSILTSQPQQNRSSFEICKKFWHSLYLRILILESQTFPNRPMNDCPTTELTVKALTAERKLLIPALIGGPT</sequence>
<dbReference type="EMBL" id="ODYU01001175">
    <property type="protein sequence ID" value="SOQ37031.1"/>
    <property type="molecule type" value="Genomic_DNA"/>
</dbReference>
<accession>A0A2H1V899</accession>
<proteinExistence type="predicted"/>
<organism evidence="1">
    <name type="scientific">Spodoptera frugiperda</name>
    <name type="common">Fall armyworm</name>
    <dbReference type="NCBI Taxonomy" id="7108"/>
    <lineage>
        <taxon>Eukaryota</taxon>
        <taxon>Metazoa</taxon>
        <taxon>Ecdysozoa</taxon>
        <taxon>Arthropoda</taxon>
        <taxon>Hexapoda</taxon>
        <taxon>Insecta</taxon>
        <taxon>Pterygota</taxon>
        <taxon>Neoptera</taxon>
        <taxon>Endopterygota</taxon>
        <taxon>Lepidoptera</taxon>
        <taxon>Glossata</taxon>
        <taxon>Ditrysia</taxon>
        <taxon>Noctuoidea</taxon>
        <taxon>Noctuidae</taxon>
        <taxon>Amphipyrinae</taxon>
        <taxon>Spodoptera</taxon>
    </lineage>
</organism>
<evidence type="ECO:0000313" key="1">
    <source>
        <dbReference type="EMBL" id="SOQ37031.1"/>
    </source>
</evidence>
<reference evidence="1" key="1">
    <citation type="submission" date="2016-07" db="EMBL/GenBank/DDBJ databases">
        <authorList>
            <person name="Bretaudeau A."/>
        </authorList>
    </citation>
    <scope>NUCLEOTIDE SEQUENCE</scope>
    <source>
        <strain evidence="1">Rice</strain>
        <tissue evidence="1">Whole body</tissue>
    </source>
</reference>
<dbReference type="AlphaFoldDB" id="A0A2H1V899"/>
<gene>
    <name evidence="1" type="ORF">SFRICE_000749</name>
</gene>